<evidence type="ECO:0000259" key="4">
    <source>
        <dbReference type="Pfam" id="PF02223"/>
    </source>
</evidence>
<dbReference type="GO" id="GO:0006227">
    <property type="term" value="P:dUDP biosynthetic process"/>
    <property type="evidence" value="ECO:0007669"/>
    <property type="project" value="TreeGrafter"/>
</dbReference>
<keyword evidence="3" id="KW-0067">ATP-binding</keyword>
<dbReference type="GO" id="GO:0006235">
    <property type="term" value="P:dTTP biosynthetic process"/>
    <property type="evidence" value="ECO:0007669"/>
    <property type="project" value="TreeGrafter"/>
</dbReference>
<dbReference type="CDD" id="cd01672">
    <property type="entry name" value="TMPK"/>
    <property type="match status" value="1"/>
</dbReference>
<dbReference type="PANTHER" id="PTHR10344">
    <property type="entry name" value="THYMIDYLATE KINASE"/>
    <property type="match status" value="1"/>
</dbReference>
<comment type="caution">
    <text evidence="5">The sequence shown here is derived from an EMBL/GenBank/DDBJ whole genome shotgun (WGS) entry which is preliminary data.</text>
</comment>
<evidence type="ECO:0000256" key="3">
    <source>
        <dbReference type="ARBA" id="ARBA00022840"/>
    </source>
</evidence>
<evidence type="ECO:0000256" key="2">
    <source>
        <dbReference type="ARBA" id="ARBA00022741"/>
    </source>
</evidence>
<dbReference type="Gene3D" id="3.40.50.300">
    <property type="entry name" value="P-loop containing nucleotide triphosphate hydrolases"/>
    <property type="match status" value="1"/>
</dbReference>
<evidence type="ECO:0000256" key="1">
    <source>
        <dbReference type="ARBA" id="ARBA00009776"/>
    </source>
</evidence>
<dbReference type="AlphaFoldDB" id="A0A645DBM5"/>
<accession>A0A645DBM5</accession>
<dbReference type="InterPro" id="IPR027417">
    <property type="entry name" value="P-loop_NTPase"/>
</dbReference>
<evidence type="ECO:0000313" key="5">
    <source>
        <dbReference type="EMBL" id="MPM86597.1"/>
    </source>
</evidence>
<dbReference type="PANTHER" id="PTHR10344:SF4">
    <property type="entry name" value="UMP-CMP KINASE 2, MITOCHONDRIAL"/>
    <property type="match status" value="1"/>
</dbReference>
<keyword evidence="5" id="KW-0418">Kinase</keyword>
<feature type="domain" description="Thymidylate kinase-like" evidence="4">
    <location>
        <begin position="8"/>
        <end position="180"/>
    </location>
</feature>
<proteinExistence type="inferred from homology"/>
<sequence length="226" mass="25634">MNGRLIVFEGLDGSGKATQAAQAVRRLEQSGQAVRAISFPDYNSESSALVKMYLRGEVGALDEVNVYAASGFYSLDRYISYEREWKSDYQAGKTIIADRYTTSNLCHQMTKLPRGEWMDYIRWLEYYEYVLLALPKPDLVLYLDMHPAASQRLMAQRYDGDETKKDLHERNRAYLEACREAALFAADTLGWIVLPCSDAAHNPYPVEEIAQAAFSEMTRCLAAAKQ</sequence>
<keyword evidence="5" id="KW-0808">Transferase</keyword>
<dbReference type="GO" id="GO:0006233">
    <property type="term" value="P:dTDP biosynthetic process"/>
    <property type="evidence" value="ECO:0007669"/>
    <property type="project" value="TreeGrafter"/>
</dbReference>
<dbReference type="EMBL" id="VSSQ01034593">
    <property type="protein sequence ID" value="MPM86597.1"/>
    <property type="molecule type" value="Genomic_DNA"/>
</dbReference>
<dbReference type="SUPFAM" id="SSF52540">
    <property type="entry name" value="P-loop containing nucleoside triphosphate hydrolases"/>
    <property type="match status" value="1"/>
</dbReference>
<dbReference type="GO" id="GO:0005829">
    <property type="term" value="C:cytosol"/>
    <property type="evidence" value="ECO:0007669"/>
    <property type="project" value="TreeGrafter"/>
</dbReference>
<keyword evidence="2" id="KW-0547">Nucleotide-binding</keyword>
<dbReference type="InterPro" id="IPR039430">
    <property type="entry name" value="Thymidylate_kin-like_dom"/>
</dbReference>
<dbReference type="GO" id="GO:0004798">
    <property type="term" value="F:dTMP kinase activity"/>
    <property type="evidence" value="ECO:0007669"/>
    <property type="project" value="UniProtKB-EC"/>
</dbReference>
<protein>
    <submittedName>
        <fullName evidence="5">Thymidylate kinase</fullName>
        <ecNumber evidence="5">2.7.4.9</ecNumber>
    </submittedName>
</protein>
<dbReference type="GO" id="GO:0005524">
    <property type="term" value="F:ATP binding"/>
    <property type="evidence" value="ECO:0007669"/>
    <property type="project" value="UniProtKB-KW"/>
</dbReference>
<reference evidence="5" key="1">
    <citation type="submission" date="2019-08" db="EMBL/GenBank/DDBJ databases">
        <authorList>
            <person name="Kucharzyk K."/>
            <person name="Murdoch R.W."/>
            <person name="Higgins S."/>
            <person name="Loffler F."/>
        </authorList>
    </citation>
    <scope>NUCLEOTIDE SEQUENCE</scope>
</reference>
<dbReference type="Pfam" id="PF02223">
    <property type="entry name" value="Thymidylate_kin"/>
    <property type="match status" value="1"/>
</dbReference>
<gene>
    <name evidence="5" type="primary">tmk_28</name>
    <name evidence="5" type="ORF">SDC9_133687</name>
</gene>
<comment type="similarity">
    <text evidence="1">Belongs to the thymidylate kinase family.</text>
</comment>
<dbReference type="EC" id="2.7.4.9" evidence="5"/>
<organism evidence="5">
    <name type="scientific">bioreactor metagenome</name>
    <dbReference type="NCBI Taxonomy" id="1076179"/>
    <lineage>
        <taxon>unclassified sequences</taxon>
        <taxon>metagenomes</taxon>
        <taxon>ecological metagenomes</taxon>
    </lineage>
</organism>
<name>A0A645DBM5_9ZZZZ</name>